<proteinExistence type="predicted"/>
<evidence type="ECO:0000313" key="2">
    <source>
        <dbReference type="Proteomes" id="UP000217889"/>
    </source>
</evidence>
<accession>A0A291GUF4</accession>
<reference evidence="1 2" key="1">
    <citation type="journal article" date="2014" name="Int. J. Syst. Evol. Microbiol.">
        <title>Brachybacterium ginsengisoli sp. nov., isolated from soil of a ginseng field.</title>
        <authorList>
            <person name="Hoang V.A."/>
            <person name="Kim Y.J."/>
            <person name="Nguyen N.L."/>
            <person name="Yang D.C."/>
        </authorList>
    </citation>
    <scope>NUCLEOTIDE SEQUENCE [LARGE SCALE GENOMIC DNA]</scope>
    <source>
        <strain evidence="1 2">DCY80</strain>
    </source>
</reference>
<dbReference type="KEGG" id="bgg:CFK41_02220"/>
<dbReference type="Proteomes" id="UP000217889">
    <property type="component" value="Chromosome"/>
</dbReference>
<evidence type="ECO:0008006" key="3">
    <source>
        <dbReference type="Google" id="ProtNLM"/>
    </source>
</evidence>
<sequence length="305" mass="34068">MFTIAEAKKAGVSIDRLRSKDLRRLGYGIYARDDVDLTEADLLTALTRSVPGAVARGLSAARYWEFPLPASSQEWLDGPKVTPVQLTGNGVVHRDTSILLWTRQRLPDSDIDTISDLRVTGRIRTWLDLARELSLDDLVAIGDHLVRIPRPWAEAGRTAPHATPAQLTAAVHEFRSPGGPRLREALDLVRVGSDSPAETALRLATMRAGLPAPVLNVRIRENGVDLGEPDLAWPDWRLCVEHEGPSHLTKKQQDKDIRRRESREEQGWVELQTVAADLRHQCRRGVRRIAEALRRQGWRPEASAA</sequence>
<dbReference type="EMBL" id="CP023564">
    <property type="protein sequence ID" value="ATG53724.1"/>
    <property type="molecule type" value="Genomic_DNA"/>
</dbReference>
<protein>
    <recommendedName>
        <fullName evidence="3">DUF559 domain-containing protein</fullName>
    </recommendedName>
</protein>
<keyword evidence="2" id="KW-1185">Reference proteome</keyword>
<dbReference type="AlphaFoldDB" id="A0A291GUF4"/>
<evidence type="ECO:0000313" key="1">
    <source>
        <dbReference type="EMBL" id="ATG53724.1"/>
    </source>
</evidence>
<gene>
    <name evidence="1" type="ORF">CFK41_02220</name>
</gene>
<name>A0A291GUF4_9MICO</name>
<organism evidence="1 2">
    <name type="scientific">Brachybacterium ginsengisoli</name>
    <dbReference type="NCBI Taxonomy" id="1331682"/>
    <lineage>
        <taxon>Bacteria</taxon>
        <taxon>Bacillati</taxon>
        <taxon>Actinomycetota</taxon>
        <taxon>Actinomycetes</taxon>
        <taxon>Micrococcales</taxon>
        <taxon>Dermabacteraceae</taxon>
        <taxon>Brachybacterium</taxon>
    </lineage>
</organism>